<organism evidence="2 3">
    <name type="scientific">Thauera sinica</name>
    <dbReference type="NCBI Taxonomy" id="2665146"/>
    <lineage>
        <taxon>Bacteria</taxon>
        <taxon>Pseudomonadati</taxon>
        <taxon>Pseudomonadota</taxon>
        <taxon>Betaproteobacteria</taxon>
        <taxon>Rhodocyclales</taxon>
        <taxon>Zoogloeaceae</taxon>
        <taxon>Thauera</taxon>
    </lineage>
</organism>
<accession>A0ABW1AVI4</accession>
<feature type="compositionally biased region" description="Basic and acidic residues" evidence="1">
    <location>
        <begin position="34"/>
        <end position="47"/>
    </location>
</feature>
<evidence type="ECO:0008006" key="4">
    <source>
        <dbReference type="Google" id="ProtNLM"/>
    </source>
</evidence>
<sequence>MSGSERRQVHAGGTNVVVYVSQLKDGNAVNVNDPDGRLTHDESSWTR</sequence>
<reference evidence="3" key="1">
    <citation type="journal article" date="2019" name="Int. J. Syst. Evol. Microbiol.">
        <title>The Global Catalogue of Microorganisms (GCM) 10K type strain sequencing project: providing services to taxonomists for standard genome sequencing and annotation.</title>
        <authorList>
            <consortium name="The Broad Institute Genomics Platform"/>
            <consortium name="The Broad Institute Genome Sequencing Center for Infectious Disease"/>
            <person name="Wu L."/>
            <person name="Ma J."/>
        </authorList>
    </citation>
    <scope>NUCLEOTIDE SEQUENCE [LARGE SCALE GENOMIC DNA]</scope>
    <source>
        <strain evidence="3">SHR3</strain>
    </source>
</reference>
<dbReference type="RefSeq" id="WP_198363388.1">
    <property type="nucleotide sequence ID" value="NZ_JBHSOG010000068.1"/>
</dbReference>
<dbReference type="Proteomes" id="UP001595974">
    <property type="component" value="Unassembled WGS sequence"/>
</dbReference>
<protein>
    <recommendedName>
        <fullName evidence="4">DUF3892 domain-containing protein</fullName>
    </recommendedName>
</protein>
<proteinExistence type="predicted"/>
<gene>
    <name evidence="2" type="ORF">ACFPTN_16815</name>
</gene>
<evidence type="ECO:0000313" key="2">
    <source>
        <dbReference type="EMBL" id="MFC5771044.1"/>
    </source>
</evidence>
<evidence type="ECO:0000313" key="3">
    <source>
        <dbReference type="Proteomes" id="UP001595974"/>
    </source>
</evidence>
<feature type="region of interest" description="Disordered" evidence="1">
    <location>
        <begin position="26"/>
        <end position="47"/>
    </location>
</feature>
<evidence type="ECO:0000256" key="1">
    <source>
        <dbReference type="SAM" id="MobiDB-lite"/>
    </source>
</evidence>
<keyword evidence="3" id="KW-1185">Reference proteome</keyword>
<name>A0ABW1AVI4_9RHOO</name>
<comment type="caution">
    <text evidence="2">The sequence shown here is derived from an EMBL/GenBank/DDBJ whole genome shotgun (WGS) entry which is preliminary data.</text>
</comment>
<dbReference type="EMBL" id="JBHSOG010000068">
    <property type="protein sequence ID" value="MFC5771044.1"/>
    <property type="molecule type" value="Genomic_DNA"/>
</dbReference>